<dbReference type="GO" id="GO:0005886">
    <property type="term" value="C:plasma membrane"/>
    <property type="evidence" value="ECO:0007669"/>
    <property type="project" value="UniProtKB-SubCell"/>
</dbReference>
<feature type="domain" description="Helicase ATP-binding" evidence="15">
    <location>
        <begin position="94"/>
        <end position="280"/>
    </location>
</feature>
<dbReference type="InterPro" id="IPR027417">
    <property type="entry name" value="P-loop_NTPase"/>
</dbReference>
<dbReference type="FunFam" id="3.90.1440.10:FF:000001">
    <property type="entry name" value="Preprotein translocase subunit SecA"/>
    <property type="match status" value="1"/>
</dbReference>
<dbReference type="InterPro" id="IPR020937">
    <property type="entry name" value="SecA_CS"/>
</dbReference>
<accession>A0A0G1IWJ6</accession>
<dbReference type="Gene3D" id="3.90.1440.10">
    <property type="entry name" value="SecA, preprotein cross-linking domain"/>
    <property type="match status" value="1"/>
</dbReference>
<keyword evidence="11 14" id="KW-1278">Translocase</keyword>
<sequence>MSIFGKIFGDSNEKVIESLKPIVEGINLLEDGVQKLSDTELKNKTGEFKKRLQGSSDAKLEQEELEAILPEAFAVVREAARRTLNQRHFDAQLMGGIALHRGEIAEMKTGEGKTLVATLPAYLNAISGGGVHIVTVNDYLSRRDAAWMGQIYNALGLSVGCLNHEISYLYDPAHTEGDKERDILGSFKVVHEFLKPVSRREAYAADITYGTNNEFGFDYLRDNMVYAPAQMAQHGHNFAIVDEVDSILIDEARTPLIISAPDTESAELYKVFSKIVPRLKEKDDYTIDEKMKTALITEPGIEKIEQMLGIKDIYSEKGMKFVHHLEQALRAEALFHRDKDYVVKNGEVIIVDEFTGRLMPGRRWSDGLHQAIEAKEGAHVQQESRTLATITFQNYFRLYKKLSGMTGTAQTSAEEFHKVYNLEVVQIPTNKQMVRKDLADKVLQSENGKWKALIKEIKERHEKGQPVLVGTVSIGKNEKLSAMLGREGVAHKILNAKNHEEEGSIIAQAGRFGAVTVATNMAGRGVDIILGGNPPSFEEARRVSEVGGLLVIGTERHEARRIDDQLRGRSGRQGDPGESQFYVSLEDDLMRIFASDKIKNLMGRFGIPEEEPIENKMVSSAIESAQGKIEGFNFDQRKHLLDYDDVMNKQRTALYSRRKKLLFAKSEELEEEALNLLENVLSRIVIAHTAGSQDEWDKKAIEENILSLVNSNADQEELHKKISESSNAEELLDYLKNYIKASFLKKKEVVDGFAEALRIIMLQAIDTLWMEHLEAMEYMRSSVRLRAYGQKDPLVEYKNEGARMFKELEGHINVYIANLIFKIGIQQMAPHSHLPTINVRSSTFDKNGEIGRNDPCPCGSGKKYKKCHGK</sequence>
<keyword evidence="9 14" id="KW-0067">ATP-binding</keyword>
<comment type="cofactor">
    <cofactor evidence="1">
        <name>Zn(2+)</name>
        <dbReference type="ChEBI" id="CHEBI:29105"/>
    </cofactor>
</comment>
<dbReference type="GO" id="GO:0046872">
    <property type="term" value="F:metal ion binding"/>
    <property type="evidence" value="ECO:0007669"/>
    <property type="project" value="UniProtKB-KW"/>
</dbReference>
<dbReference type="NCBIfam" id="NF009538">
    <property type="entry name" value="PRK12904.1"/>
    <property type="match status" value="1"/>
</dbReference>
<comment type="subcellular location">
    <subcellularLocation>
        <location evidence="14">Cell membrane</location>
        <topology evidence="14">Peripheral membrane protein</topology>
        <orientation evidence="14">Cytoplasmic side</orientation>
    </subcellularLocation>
    <subcellularLocation>
        <location evidence="14">Cytoplasm</location>
    </subcellularLocation>
    <text evidence="14">Distribution is 50-50.</text>
</comment>
<dbReference type="PROSITE" id="PS51192">
    <property type="entry name" value="HELICASE_ATP_BIND_1"/>
    <property type="match status" value="1"/>
</dbReference>
<dbReference type="GO" id="GO:0006605">
    <property type="term" value="P:protein targeting"/>
    <property type="evidence" value="ECO:0007669"/>
    <property type="project" value="UniProtKB-UniRule"/>
</dbReference>
<keyword evidence="6" id="KW-0479">Metal-binding</keyword>
<dbReference type="GO" id="GO:0017038">
    <property type="term" value="P:protein import"/>
    <property type="evidence" value="ECO:0007669"/>
    <property type="project" value="InterPro"/>
</dbReference>
<dbReference type="Pfam" id="PF07517">
    <property type="entry name" value="SecA_DEAD"/>
    <property type="match status" value="1"/>
</dbReference>
<feature type="binding site" evidence="14">
    <location>
        <begin position="110"/>
        <end position="114"/>
    </location>
    <ligand>
        <name>ATP</name>
        <dbReference type="ChEBI" id="CHEBI:30616"/>
    </ligand>
</feature>
<evidence type="ECO:0000259" key="17">
    <source>
        <dbReference type="PROSITE" id="PS51196"/>
    </source>
</evidence>
<dbReference type="GO" id="GO:0043952">
    <property type="term" value="P:protein transport by the Sec complex"/>
    <property type="evidence" value="ECO:0007669"/>
    <property type="project" value="TreeGrafter"/>
</dbReference>
<dbReference type="EC" id="7.4.2.8" evidence="14"/>
<dbReference type="SUPFAM" id="SSF52540">
    <property type="entry name" value="P-loop containing nucleoside triphosphate hydrolases"/>
    <property type="match status" value="2"/>
</dbReference>
<dbReference type="SMART" id="SM00957">
    <property type="entry name" value="SecA_DEAD"/>
    <property type="match status" value="1"/>
</dbReference>
<evidence type="ECO:0000256" key="10">
    <source>
        <dbReference type="ARBA" id="ARBA00022927"/>
    </source>
</evidence>
<keyword evidence="3 14" id="KW-0813">Transport</keyword>
<comment type="catalytic activity">
    <reaction evidence="14">
        <text>ATP + H2O + cellular proteinSide 1 = ADP + phosphate + cellular proteinSide 2.</text>
        <dbReference type="EC" id="7.4.2.8"/>
    </reaction>
</comment>
<dbReference type="SUPFAM" id="SSF81767">
    <property type="entry name" value="Pre-protein crosslinking domain of SecA"/>
    <property type="match status" value="1"/>
</dbReference>
<dbReference type="HAMAP" id="MF_01382">
    <property type="entry name" value="SecA"/>
    <property type="match status" value="1"/>
</dbReference>
<keyword evidence="10 14" id="KW-0653">Protein transport</keyword>
<feature type="binding site" evidence="14">
    <location>
        <position position="92"/>
    </location>
    <ligand>
        <name>ATP</name>
        <dbReference type="ChEBI" id="CHEBI:30616"/>
    </ligand>
</feature>
<dbReference type="SMART" id="SM00958">
    <property type="entry name" value="SecA_PP_bind"/>
    <property type="match status" value="1"/>
</dbReference>
<dbReference type="GO" id="GO:0008564">
    <property type="term" value="F:protein-exporting ATPase activity"/>
    <property type="evidence" value="ECO:0007669"/>
    <property type="project" value="UniProtKB-EC"/>
</dbReference>
<dbReference type="NCBIfam" id="NF006630">
    <property type="entry name" value="PRK09200.1"/>
    <property type="match status" value="1"/>
</dbReference>
<dbReference type="GO" id="GO:0031522">
    <property type="term" value="C:cell envelope Sec protein transport complex"/>
    <property type="evidence" value="ECO:0007669"/>
    <property type="project" value="TreeGrafter"/>
</dbReference>
<evidence type="ECO:0000256" key="1">
    <source>
        <dbReference type="ARBA" id="ARBA00001947"/>
    </source>
</evidence>
<dbReference type="InterPro" id="IPR036266">
    <property type="entry name" value="SecA_Wing/Scaffold_sf"/>
</dbReference>
<feature type="domain" description="Helicase C-terminal" evidence="16">
    <location>
        <begin position="449"/>
        <end position="630"/>
    </location>
</feature>
<comment type="subunit">
    <text evidence="14">Monomer and homodimer. Part of the essential Sec protein translocation apparatus which comprises SecA, SecYEG and auxiliary proteins SecDF. Other proteins may also be involved.</text>
</comment>
<dbReference type="EMBL" id="LCIT01000003">
    <property type="protein sequence ID" value="KKT63465.1"/>
    <property type="molecule type" value="Genomic_DNA"/>
</dbReference>
<dbReference type="PROSITE" id="PS01312">
    <property type="entry name" value="SECA"/>
    <property type="match status" value="1"/>
</dbReference>
<dbReference type="InterPro" id="IPR044722">
    <property type="entry name" value="SecA_SF2_C"/>
</dbReference>
<feature type="domain" description="SecA family profile" evidence="17">
    <location>
        <begin position="1"/>
        <end position="614"/>
    </location>
</feature>
<dbReference type="Pfam" id="PF07516">
    <property type="entry name" value="SecA_SW"/>
    <property type="match status" value="1"/>
</dbReference>
<dbReference type="PRINTS" id="PR00906">
    <property type="entry name" value="SECA"/>
</dbReference>
<dbReference type="GO" id="GO:0005829">
    <property type="term" value="C:cytosol"/>
    <property type="evidence" value="ECO:0007669"/>
    <property type="project" value="TreeGrafter"/>
</dbReference>
<dbReference type="Gene3D" id="1.10.3060.10">
    <property type="entry name" value="Helical scaffold and wing domains of SecA"/>
    <property type="match status" value="1"/>
</dbReference>
<dbReference type="GO" id="GO:0005524">
    <property type="term" value="F:ATP binding"/>
    <property type="evidence" value="ECO:0007669"/>
    <property type="project" value="UniProtKB-UniRule"/>
</dbReference>
<keyword evidence="8" id="KW-0862">Zinc</keyword>
<keyword evidence="5 14" id="KW-0963">Cytoplasm</keyword>
<dbReference type="Gene3D" id="3.40.50.300">
    <property type="entry name" value="P-loop containing nucleotide triphosphate hydrolases"/>
    <property type="match status" value="3"/>
</dbReference>
<evidence type="ECO:0000256" key="4">
    <source>
        <dbReference type="ARBA" id="ARBA00022475"/>
    </source>
</evidence>
<keyword evidence="7 14" id="KW-0547">Nucleotide-binding</keyword>
<evidence type="ECO:0000256" key="8">
    <source>
        <dbReference type="ARBA" id="ARBA00022833"/>
    </source>
</evidence>
<dbReference type="Pfam" id="PF21090">
    <property type="entry name" value="P-loop_SecA"/>
    <property type="match status" value="2"/>
</dbReference>
<evidence type="ECO:0000256" key="6">
    <source>
        <dbReference type="ARBA" id="ARBA00022723"/>
    </source>
</evidence>
<dbReference type="InterPro" id="IPR001650">
    <property type="entry name" value="Helicase_C-like"/>
</dbReference>
<evidence type="ECO:0000313" key="18">
    <source>
        <dbReference type="EMBL" id="KKT63465.1"/>
    </source>
</evidence>
<organism evidence="18 19">
    <name type="scientific">Candidatus Giovannonibacteria bacterium GW2011_GWA2_44_26</name>
    <dbReference type="NCBI Taxonomy" id="1618648"/>
    <lineage>
        <taxon>Bacteria</taxon>
        <taxon>Candidatus Giovannoniibacteriota</taxon>
    </lineage>
</organism>
<evidence type="ECO:0000313" key="19">
    <source>
        <dbReference type="Proteomes" id="UP000033945"/>
    </source>
</evidence>
<keyword evidence="4 14" id="KW-1003">Cell membrane</keyword>
<dbReference type="SUPFAM" id="SSF81886">
    <property type="entry name" value="Helical scaffold and wing domains of SecA"/>
    <property type="match status" value="1"/>
</dbReference>
<evidence type="ECO:0000256" key="5">
    <source>
        <dbReference type="ARBA" id="ARBA00022490"/>
    </source>
</evidence>
<evidence type="ECO:0000256" key="14">
    <source>
        <dbReference type="HAMAP-Rule" id="MF_01382"/>
    </source>
</evidence>
<evidence type="ECO:0000259" key="16">
    <source>
        <dbReference type="PROSITE" id="PS51194"/>
    </source>
</evidence>
<dbReference type="PROSITE" id="PS51194">
    <property type="entry name" value="HELICASE_CTER"/>
    <property type="match status" value="1"/>
</dbReference>
<dbReference type="Pfam" id="PF01043">
    <property type="entry name" value="SecA_PP_bind"/>
    <property type="match status" value="1"/>
</dbReference>
<proteinExistence type="inferred from homology"/>
<dbReference type="PANTHER" id="PTHR30612:SF0">
    <property type="entry name" value="CHLOROPLAST PROTEIN-TRANSPORTING ATPASE"/>
    <property type="match status" value="1"/>
</dbReference>
<reference evidence="18 19" key="1">
    <citation type="journal article" date="2015" name="Nature">
        <title>rRNA introns, odd ribosomes, and small enigmatic genomes across a large radiation of phyla.</title>
        <authorList>
            <person name="Brown C.T."/>
            <person name="Hug L.A."/>
            <person name="Thomas B.C."/>
            <person name="Sharon I."/>
            <person name="Castelle C.J."/>
            <person name="Singh A."/>
            <person name="Wilkins M.J."/>
            <person name="Williams K.H."/>
            <person name="Banfield J.F."/>
        </authorList>
    </citation>
    <scope>NUCLEOTIDE SEQUENCE [LARGE SCALE GENOMIC DNA]</scope>
</reference>
<protein>
    <recommendedName>
        <fullName evidence="14">Protein translocase subunit SecA</fullName>
        <ecNumber evidence="14">7.4.2.8</ecNumber>
    </recommendedName>
</protein>
<dbReference type="InterPro" id="IPR014001">
    <property type="entry name" value="Helicase_ATP-bd"/>
</dbReference>
<evidence type="ECO:0000256" key="3">
    <source>
        <dbReference type="ARBA" id="ARBA00022448"/>
    </source>
</evidence>
<keyword evidence="13 14" id="KW-0472">Membrane</keyword>
<evidence type="ECO:0000256" key="2">
    <source>
        <dbReference type="ARBA" id="ARBA00007650"/>
    </source>
</evidence>
<dbReference type="AlphaFoldDB" id="A0A0G1IWJ6"/>
<dbReference type="PANTHER" id="PTHR30612">
    <property type="entry name" value="SECA INNER MEMBRANE COMPONENT OF SEC PROTEIN SECRETION SYSTEM"/>
    <property type="match status" value="1"/>
</dbReference>
<dbReference type="Proteomes" id="UP000033945">
    <property type="component" value="Unassembled WGS sequence"/>
</dbReference>
<evidence type="ECO:0000259" key="15">
    <source>
        <dbReference type="PROSITE" id="PS51192"/>
    </source>
</evidence>
<dbReference type="InterPro" id="IPR011115">
    <property type="entry name" value="SecA_DEAD"/>
</dbReference>
<evidence type="ECO:0000256" key="12">
    <source>
        <dbReference type="ARBA" id="ARBA00023010"/>
    </source>
</evidence>
<dbReference type="CDD" id="cd18803">
    <property type="entry name" value="SF2_C_secA"/>
    <property type="match status" value="1"/>
</dbReference>
<dbReference type="InterPro" id="IPR014018">
    <property type="entry name" value="SecA_motor_DEAD"/>
</dbReference>
<dbReference type="PATRIC" id="fig|1618648.3.peg.353"/>
<name>A0A0G1IWJ6_9BACT</name>
<feature type="binding site" evidence="14">
    <location>
        <position position="527"/>
    </location>
    <ligand>
        <name>ATP</name>
        <dbReference type="ChEBI" id="CHEBI:30616"/>
    </ligand>
</feature>
<comment type="caution">
    <text evidence="18">The sequence shown here is derived from an EMBL/GenBank/DDBJ whole genome shotgun (WGS) entry which is preliminary data.</text>
</comment>
<gene>
    <name evidence="14" type="primary">secA</name>
    <name evidence="18" type="ORF">UW55_C0003G0033</name>
</gene>
<dbReference type="GO" id="GO:0065002">
    <property type="term" value="P:intracellular protein transmembrane transport"/>
    <property type="evidence" value="ECO:0007669"/>
    <property type="project" value="UniProtKB-UniRule"/>
</dbReference>
<keyword evidence="12 14" id="KW-0811">Translocation</keyword>
<dbReference type="PROSITE" id="PS51196">
    <property type="entry name" value="SECA_MOTOR_DEAD"/>
    <property type="match status" value="1"/>
</dbReference>
<evidence type="ECO:0000256" key="11">
    <source>
        <dbReference type="ARBA" id="ARBA00022967"/>
    </source>
</evidence>
<evidence type="ECO:0000256" key="13">
    <source>
        <dbReference type="ARBA" id="ARBA00023136"/>
    </source>
</evidence>
<comment type="function">
    <text evidence="14">Part of the Sec protein translocase complex. Interacts with the SecYEG preprotein conducting channel. Has a central role in coupling the hydrolysis of ATP to the transfer of proteins into and across the cell membrane, serving as an ATP-driven molecular motor driving the stepwise translocation of polypeptide chains across the membrane.</text>
</comment>
<evidence type="ECO:0000256" key="9">
    <source>
        <dbReference type="ARBA" id="ARBA00022840"/>
    </source>
</evidence>
<dbReference type="FunFam" id="3.40.50.300:FF:000429">
    <property type="entry name" value="Preprotein translocase subunit SecA"/>
    <property type="match status" value="1"/>
</dbReference>
<dbReference type="CDD" id="cd17928">
    <property type="entry name" value="DEXDc_SecA"/>
    <property type="match status" value="1"/>
</dbReference>
<dbReference type="InterPro" id="IPR011116">
    <property type="entry name" value="SecA_Wing/Scaffold"/>
</dbReference>
<dbReference type="InterPro" id="IPR036670">
    <property type="entry name" value="SecA_X-link_sf"/>
</dbReference>
<evidence type="ECO:0000256" key="7">
    <source>
        <dbReference type="ARBA" id="ARBA00022741"/>
    </source>
</evidence>
<dbReference type="InterPro" id="IPR000185">
    <property type="entry name" value="SecA"/>
</dbReference>
<dbReference type="InterPro" id="IPR004027">
    <property type="entry name" value="SEC_C_motif"/>
</dbReference>
<dbReference type="InterPro" id="IPR011130">
    <property type="entry name" value="SecA_preprotein_X-link_dom"/>
</dbReference>
<dbReference type="Pfam" id="PF02810">
    <property type="entry name" value="SEC-C"/>
    <property type="match status" value="1"/>
</dbReference>
<comment type="similarity">
    <text evidence="2 14">Belongs to the SecA family.</text>
</comment>